<evidence type="ECO:0000313" key="1">
    <source>
        <dbReference type="EMBL" id="AVK97527.1"/>
    </source>
</evidence>
<evidence type="ECO:0000313" key="4">
    <source>
        <dbReference type="Proteomes" id="UP000255295"/>
    </source>
</evidence>
<proteinExistence type="predicted"/>
<dbReference type="AlphaFoldDB" id="A0A2S0K2D2"/>
<reference evidence="2 4" key="2">
    <citation type="submission" date="2018-06" db="EMBL/GenBank/DDBJ databases">
        <authorList>
            <consortium name="Pathogen Informatics"/>
            <person name="Doyle S."/>
        </authorList>
    </citation>
    <scope>NUCLEOTIDE SEQUENCE [LARGE SCALE GENOMIC DNA]</scope>
    <source>
        <strain evidence="2 4">NCTC10338</strain>
    </source>
</reference>
<gene>
    <name evidence="1" type="ORF">LS41612_15225</name>
    <name evidence="2" type="ORF">NCTC10338_01642</name>
</gene>
<dbReference type="Proteomes" id="UP000255295">
    <property type="component" value="Unassembled WGS sequence"/>
</dbReference>
<dbReference type="EMBL" id="UFSZ01000001">
    <property type="protein sequence ID" value="SUV16562.1"/>
    <property type="molecule type" value="Genomic_DNA"/>
</dbReference>
<organism evidence="1 3">
    <name type="scientific">Lysinibacillus sphaericus</name>
    <name type="common">Bacillus sphaericus</name>
    <dbReference type="NCBI Taxonomy" id="1421"/>
    <lineage>
        <taxon>Bacteria</taxon>
        <taxon>Bacillati</taxon>
        <taxon>Bacillota</taxon>
        <taxon>Bacilli</taxon>
        <taxon>Bacillales</taxon>
        <taxon>Bacillaceae</taxon>
        <taxon>Lysinibacillus</taxon>
    </lineage>
</organism>
<dbReference type="RefSeq" id="WP_024363293.1">
    <property type="nucleotide sequence ID" value="NZ_BJNS01000030.1"/>
</dbReference>
<accession>A0A2S0K2D2</accession>
<evidence type="ECO:0000313" key="3">
    <source>
        <dbReference type="Proteomes" id="UP000238825"/>
    </source>
</evidence>
<protein>
    <recommendedName>
        <fullName evidence="5">Exosporium protein C</fullName>
    </recommendedName>
</protein>
<dbReference type="EMBL" id="CP019980">
    <property type="protein sequence ID" value="AVK97527.1"/>
    <property type="molecule type" value="Genomic_DNA"/>
</dbReference>
<dbReference type="GeneID" id="48277553"/>
<sequence length="185" mass="20259">MHRNKTYKIVQRCCSEQECKKYTKIKAVCPPEPQREKEPPASSGLLTEFDQNIVIPTFIELTLLPTLLATVTLNIDDLGDRVWFTGTVQTRVSTGAPAPGFVQIALQIFRNDPTFTSSIFLIEDVVVNSGFVNGNATTFTFVDLSPPTGVNTYHLTGQILSTDPQATGAFVEKTVFTGAEIEANS</sequence>
<reference evidence="1 3" key="1">
    <citation type="submission" date="2017-03" db="EMBL/GenBank/DDBJ databases">
        <title>The whole genome sequencing and assembly of Lysinibacillus sphaericus DSM 28T strain.</title>
        <authorList>
            <person name="Lee Y.-J."/>
            <person name="Yi H."/>
            <person name="Bahn Y.-S."/>
            <person name="Kim J.F."/>
            <person name="Lee D.-W."/>
        </authorList>
    </citation>
    <scope>NUCLEOTIDE SEQUENCE [LARGE SCALE GENOMIC DNA]</scope>
    <source>
        <strain evidence="1 3">DSM 28</strain>
    </source>
</reference>
<name>A0A2S0K2D2_LYSSH</name>
<evidence type="ECO:0000313" key="2">
    <source>
        <dbReference type="EMBL" id="SUV16562.1"/>
    </source>
</evidence>
<dbReference type="Proteomes" id="UP000238825">
    <property type="component" value="Chromosome"/>
</dbReference>
<evidence type="ECO:0008006" key="5">
    <source>
        <dbReference type="Google" id="ProtNLM"/>
    </source>
</evidence>